<evidence type="ECO:0000256" key="5">
    <source>
        <dbReference type="ARBA" id="ARBA00023136"/>
    </source>
</evidence>
<feature type="compositionally biased region" description="Basic and acidic residues" evidence="6">
    <location>
        <begin position="55"/>
        <end position="79"/>
    </location>
</feature>
<name>A0A0B7N596_9FUNG</name>
<feature type="transmembrane region" description="Helical" evidence="7">
    <location>
        <begin position="194"/>
        <end position="215"/>
    </location>
</feature>
<feature type="domain" description="DUF202" evidence="8">
    <location>
        <begin position="107"/>
        <end position="180"/>
    </location>
</feature>
<dbReference type="AlphaFoldDB" id="A0A0B7N596"/>
<protein>
    <recommendedName>
        <fullName evidence="8">DUF202 domain-containing protein</fullName>
    </recommendedName>
</protein>
<evidence type="ECO:0000256" key="3">
    <source>
        <dbReference type="ARBA" id="ARBA00022692"/>
    </source>
</evidence>
<evidence type="ECO:0000259" key="8">
    <source>
        <dbReference type="Pfam" id="PF02656"/>
    </source>
</evidence>
<feature type="transmembrane region" description="Helical" evidence="7">
    <location>
        <begin position="116"/>
        <end position="137"/>
    </location>
</feature>
<dbReference type="PANTHER" id="PTHR34187:SF2">
    <property type="entry name" value="DUF202 DOMAIN-CONTAINING PROTEIN"/>
    <property type="match status" value="1"/>
</dbReference>
<keyword evidence="4 7" id="KW-1133">Transmembrane helix</keyword>
<keyword evidence="3 7" id="KW-0812">Transmembrane</keyword>
<evidence type="ECO:0000256" key="6">
    <source>
        <dbReference type="SAM" id="MobiDB-lite"/>
    </source>
</evidence>
<accession>A0A0B7N596</accession>
<proteinExistence type="predicted"/>
<evidence type="ECO:0000256" key="2">
    <source>
        <dbReference type="ARBA" id="ARBA00022475"/>
    </source>
</evidence>
<dbReference type="OrthoDB" id="199599at2759"/>
<comment type="subcellular location">
    <subcellularLocation>
        <location evidence="1">Cell membrane</location>
        <topology evidence="1">Multi-pass membrane protein</topology>
    </subcellularLocation>
</comment>
<evidence type="ECO:0000313" key="9">
    <source>
        <dbReference type="EMBL" id="CEP10680.1"/>
    </source>
</evidence>
<gene>
    <name evidence="9" type="primary">PARPA_04420.1 scaffold 13078</name>
</gene>
<feature type="region of interest" description="Disordered" evidence="6">
    <location>
        <begin position="1"/>
        <end position="79"/>
    </location>
</feature>
<feature type="transmembrane region" description="Helical" evidence="7">
    <location>
        <begin position="157"/>
        <end position="173"/>
    </location>
</feature>
<evidence type="ECO:0000313" key="10">
    <source>
        <dbReference type="Proteomes" id="UP000054107"/>
    </source>
</evidence>
<dbReference type="InterPro" id="IPR003807">
    <property type="entry name" value="DUF202"/>
</dbReference>
<keyword evidence="10" id="KW-1185">Reference proteome</keyword>
<dbReference type="Proteomes" id="UP000054107">
    <property type="component" value="Unassembled WGS sequence"/>
</dbReference>
<evidence type="ECO:0000256" key="4">
    <source>
        <dbReference type="ARBA" id="ARBA00022989"/>
    </source>
</evidence>
<evidence type="ECO:0000256" key="7">
    <source>
        <dbReference type="SAM" id="Phobius"/>
    </source>
</evidence>
<keyword evidence="2" id="KW-1003">Cell membrane</keyword>
<organism evidence="9 10">
    <name type="scientific">Parasitella parasitica</name>
    <dbReference type="NCBI Taxonomy" id="35722"/>
    <lineage>
        <taxon>Eukaryota</taxon>
        <taxon>Fungi</taxon>
        <taxon>Fungi incertae sedis</taxon>
        <taxon>Mucoromycota</taxon>
        <taxon>Mucoromycotina</taxon>
        <taxon>Mucoromycetes</taxon>
        <taxon>Mucorales</taxon>
        <taxon>Mucorineae</taxon>
        <taxon>Mucoraceae</taxon>
        <taxon>Parasitella</taxon>
    </lineage>
</organism>
<dbReference type="GO" id="GO:0005886">
    <property type="term" value="C:plasma membrane"/>
    <property type="evidence" value="ECO:0007669"/>
    <property type="project" value="UniProtKB-SubCell"/>
</dbReference>
<reference evidence="9 10" key="1">
    <citation type="submission" date="2014-09" db="EMBL/GenBank/DDBJ databases">
        <authorList>
            <person name="Ellenberger Sabrina"/>
        </authorList>
    </citation>
    <scope>NUCLEOTIDE SEQUENCE [LARGE SCALE GENOMIC DNA]</scope>
    <source>
        <strain evidence="9 10">CBS 412.66</strain>
    </source>
</reference>
<keyword evidence="5 7" id="KW-0472">Membrane</keyword>
<dbReference type="Pfam" id="PF02656">
    <property type="entry name" value="DUF202"/>
    <property type="match status" value="1"/>
</dbReference>
<feature type="compositionally biased region" description="Polar residues" evidence="6">
    <location>
        <begin position="10"/>
        <end position="36"/>
    </location>
</feature>
<evidence type="ECO:0000256" key="1">
    <source>
        <dbReference type="ARBA" id="ARBA00004651"/>
    </source>
</evidence>
<dbReference type="InterPro" id="IPR052053">
    <property type="entry name" value="IM_YidH-like"/>
</dbReference>
<sequence length="218" mass="24432">MKSTTKDSDTNSARDTIVLSNDDTSLDSTHRSQLQRALSEESIPHLDPPFLVRTKTREEKESMRQQFKKQEEQKKERSTKGPYDLIGRVYAKFSTSFMLENKAATARDHLANERTFLAWLRTSLSLITVGVAITQLYHLVPPGENNQVTHAKAGKSLGAAFVVFSIVFLYFANARYFHTQIAMTKGQFPASRGAVIFGSTCILAVLIAMFVIIVLDLK</sequence>
<dbReference type="EMBL" id="LN724749">
    <property type="protein sequence ID" value="CEP10680.1"/>
    <property type="molecule type" value="Genomic_DNA"/>
</dbReference>
<dbReference type="PANTHER" id="PTHR34187">
    <property type="entry name" value="FGR18P"/>
    <property type="match status" value="1"/>
</dbReference>